<evidence type="ECO:0000313" key="4">
    <source>
        <dbReference type="EMBL" id="MBU5592225.1"/>
    </source>
</evidence>
<keyword evidence="1 4" id="KW-0808">Transferase</keyword>
<gene>
    <name evidence="4" type="ORF">KQI89_10670</name>
</gene>
<proteinExistence type="predicted"/>
<dbReference type="Pfam" id="PF13673">
    <property type="entry name" value="Acetyltransf_10"/>
    <property type="match status" value="1"/>
</dbReference>
<feature type="domain" description="N-acetyltransferase" evidence="3">
    <location>
        <begin position="6"/>
        <end position="147"/>
    </location>
</feature>
<evidence type="ECO:0000259" key="3">
    <source>
        <dbReference type="PROSITE" id="PS51186"/>
    </source>
</evidence>
<protein>
    <submittedName>
        <fullName evidence="4">GNAT family N-acetyltransferase</fullName>
        <ecNumber evidence="4">2.3.1.-</ecNumber>
    </submittedName>
</protein>
<dbReference type="PANTHER" id="PTHR43420">
    <property type="entry name" value="ACETYLTRANSFERASE"/>
    <property type="match status" value="1"/>
</dbReference>
<accession>A0ABS6F1G5</accession>
<dbReference type="EC" id="2.3.1.-" evidence="4"/>
<dbReference type="PROSITE" id="PS51186">
    <property type="entry name" value="GNAT"/>
    <property type="match status" value="1"/>
</dbReference>
<evidence type="ECO:0000256" key="2">
    <source>
        <dbReference type="ARBA" id="ARBA00023315"/>
    </source>
</evidence>
<sequence>MNLFIKKFHELSLEELYDILALRSEIFVVEQNCIYEDCDGKDKFAYHLYYKEKDEILAYSRILDKGISYGEISIGRVVVNKNHRRKGLAEKMMKKAIEFVEKDLRESSIRLSAQVYAKGLYESVGFKEVSEEYLEDNIPHIEMLYQR</sequence>
<name>A0ABS6F1G5_9CLOT</name>
<evidence type="ECO:0000313" key="5">
    <source>
        <dbReference type="Proteomes" id="UP000736583"/>
    </source>
</evidence>
<evidence type="ECO:0000256" key="1">
    <source>
        <dbReference type="ARBA" id="ARBA00022679"/>
    </source>
</evidence>
<dbReference type="InterPro" id="IPR050680">
    <property type="entry name" value="YpeA/RimI_acetyltransf"/>
</dbReference>
<dbReference type="CDD" id="cd04301">
    <property type="entry name" value="NAT_SF"/>
    <property type="match status" value="1"/>
</dbReference>
<comment type="caution">
    <text evidence="4">The sequence shown here is derived from an EMBL/GenBank/DDBJ whole genome shotgun (WGS) entry which is preliminary data.</text>
</comment>
<dbReference type="EMBL" id="JAHLQL010000003">
    <property type="protein sequence ID" value="MBU5592225.1"/>
    <property type="molecule type" value="Genomic_DNA"/>
</dbReference>
<dbReference type="RefSeq" id="WP_216457059.1">
    <property type="nucleotide sequence ID" value="NZ_JAHLQL010000003.1"/>
</dbReference>
<reference evidence="4 5" key="1">
    <citation type="submission" date="2021-06" db="EMBL/GenBank/DDBJ databases">
        <authorList>
            <person name="Sun Q."/>
            <person name="Li D."/>
        </authorList>
    </citation>
    <scope>NUCLEOTIDE SEQUENCE [LARGE SCALE GENOMIC DNA]</scope>
    <source>
        <strain evidence="4 5">MSJ-4</strain>
    </source>
</reference>
<dbReference type="InterPro" id="IPR000182">
    <property type="entry name" value="GNAT_dom"/>
</dbReference>
<keyword evidence="5" id="KW-1185">Reference proteome</keyword>
<organism evidence="4 5">
    <name type="scientific">Clostridium simiarum</name>
    <dbReference type="NCBI Taxonomy" id="2841506"/>
    <lineage>
        <taxon>Bacteria</taxon>
        <taxon>Bacillati</taxon>
        <taxon>Bacillota</taxon>
        <taxon>Clostridia</taxon>
        <taxon>Eubacteriales</taxon>
        <taxon>Clostridiaceae</taxon>
        <taxon>Clostridium</taxon>
    </lineage>
</organism>
<dbReference type="Proteomes" id="UP000736583">
    <property type="component" value="Unassembled WGS sequence"/>
</dbReference>
<dbReference type="GO" id="GO:0016746">
    <property type="term" value="F:acyltransferase activity"/>
    <property type="evidence" value="ECO:0007669"/>
    <property type="project" value="UniProtKB-KW"/>
</dbReference>
<keyword evidence="2 4" id="KW-0012">Acyltransferase</keyword>